<evidence type="ECO:0000313" key="2">
    <source>
        <dbReference type="Proteomes" id="UP001271007"/>
    </source>
</evidence>
<protein>
    <submittedName>
        <fullName evidence="1">Uncharacterized protein</fullName>
    </submittedName>
</protein>
<comment type="caution">
    <text evidence="1">The sequence shown here is derived from an EMBL/GenBank/DDBJ whole genome shotgun (WGS) entry which is preliminary data.</text>
</comment>
<proteinExistence type="predicted"/>
<accession>A0AAJ0G9Z6</accession>
<dbReference type="Proteomes" id="UP001271007">
    <property type="component" value="Unassembled WGS sequence"/>
</dbReference>
<sequence>MSLARSVAVNFLLEDGSETNVNRNDICKGGGNPSTCSRWSTLEFCHETGWCGVDIFSSDEFSVNGQTYEKNDYDNTYADITDSELCTSLCNNYGYSPCRQLWRTILLMDGHWIP</sequence>
<dbReference type="EMBL" id="JAWDJX010000082">
    <property type="protein sequence ID" value="KAK3046741.1"/>
    <property type="molecule type" value="Genomic_DNA"/>
</dbReference>
<organism evidence="1 2">
    <name type="scientific">Extremus antarcticus</name>
    <dbReference type="NCBI Taxonomy" id="702011"/>
    <lineage>
        <taxon>Eukaryota</taxon>
        <taxon>Fungi</taxon>
        <taxon>Dikarya</taxon>
        <taxon>Ascomycota</taxon>
        <taxon>Pezizomycotina</taxon>
        <taxon>Dothideomycetes</taxon>
        <taxon>Dothideomycetidae</taxon>
        <taxon>Mycosphaerellales</taxon>
        <taxon>Extremaceae</taxon>
        <taxon>Extremus</taxon>
    </lineage>
</organism>
<gene>
    <name evidence="1" type="ORF">LTR09_011824</name>
</gene>
<reference evidence="1" key="1">
    <citation type="submission" date="2023-04" db="EMBL/GenBank/DDBJ databases">
        <title>Black Yeasts Isolated from many extreme environments.</title>
        <authorList>
            <person name="Coleine C."/>
            <person name="Stajich J.E."/>
            <person name="Selbmann L."/>
        </authorList>
    </citation>
    <scope>NUCLEOTIDE SEQUENCE</scope>
    <source>
        <strain evidence="1">CCFEE 5312</strain>
    </source>
</reference>
<name>A0AAJ0G9Z6_9PEZI</name>
<dbReference type="AlphaFoldDB" id="A0AAJ0G9Z6"/>
<evidence type="ECO:0000313" key="1">
    <source>
        <dbReference type="EMBL" id="KAK3046741.1"/>
    </source>
</evidence>
<keyword evidence="2" id="KW-1185">Reference proteome</keyword>